<dbReference type="EMBL" id="MU154573">
    <property type="protein sequence ID" value="KAF9494402.1"/>
    <property type="molecule type" value="Genomic_DNA"/>
</dbReference>
<keyword evidence="2" id="KW-1185">Reference proteome</keyword>
<accession>A0A9P5ZVS5</accession>
<dbReference type="Proteomes" id="UP000807025">
    <property type="component" value="Unassembled WGS sequence"/>
</dbReference>
<dbReference type="AlphaFoldDB" id="A0A9P5ZVS5"/>
<reference evidence="1" key="1">
    <citation type="submission" date="2020-11" db="EMBL/GenBank/DDBJ databases">
        <authorList>
            <consortium name="DOE Joint Genome Institute"/>
            <person name="Ahrendt S."/>
            <person name="Riley R."/>
            <person name="Andreopoulos W."/>
            <person name="Labutti K."/>
            <person name="Pangilinan J."/>
            <person name="Ruiz-Duenas F.J."/>
            <person name="Barrasa J.M."/>
            <person name="Sanchez-Garcia M."/>
            <person name="Camarero S."/>
            <person name="Miyauchi S."/>
            <person name="Serrano A."/>
            <person name="Linde D."/>
            <person name="Babiker R."/>
            <person name="Drula E."/>
            <person name="Ayuso-Fernandez I."/>
            <person name="Pacheco R."/>
            <person name="Padilla G."/>
            <person name="Ferreira P."/>
            <person name="Barriuso J."/>
            <person name="Kellner H."/>
            <person name="Castanera R."/>
            <person name="Alfaro M."/>
            <person name="Ramirez L."/>
            <person name="Pisabarro A.G."/>
            <person name="Kuo A."/>
            <person name="Tritt A."/>
            <person name="Lipzen A."/>
            <person name="He G."/>
            <person name="Yan M."/>
            <person name="Ng V."/>
            <person name="Cullen D."/>
            <person name="Martin F."/>
            <person name="Rosso M.-N."/>
            <person name="Henrissat B."/>
            <person name="Hibbett D."/>
            <person name="Martinez A.T."/>
            <person name="Grigoriev I.V."/>
        </authorList>
    </citation>
    <scope>NUCLEOTIDE SEQUENCE</scope>
    <source>
        <strain evidence="1">ATCC 90797</strain>
    </source>
</reference>
<dbReference type="OrthoDB" id="3239511at2759"/>
<comment type="caution">
    <text evidence="1">The sequence shown here is derived from an EMBL/GenBank/DDBJ whole genome shotgun (WGS) entry which is preliminary data.</text>
</comment>
<evidence type="ECO:0000313" key="1">
    <source>
        <dbReference type="EMBL" id="KAF9494402.1"/>
    </source>
</evidence>
<sequence length="135" mass="15620">MHNIYLTFVKITPGQYLTVNYESIIDWQKDTNLLHCNPMFQGAPQYDHVVIKTRSLTTLGTDITAQLLMMFTITQKDADLQLLCLRAQPRKSTEFIFLPSIIQSALVVPDFSLQGDFFLVDTVDSDMFLRYCLYR</sequence>
<evidence type="ECO:0000313" key="2">
    <source>
        <dbReference type="Proteomes" id="UP000807025"/>
    </source>
</evidence>
<organism evidence="1 2">
    <name type="scientific">Pleurotus eryngii</name>
    <name type="common">Boletus of the steppes</name>
    <dbReference type="NCBI Taxonomy" id="5323"/>
    <lineage>
        <taxon>Eukaryota</taxon>
        <taxon>Fungi</taxon>
        <taxon>Dikarya</taxon>
        <taxon>Basidiomycota</taxon>
        <taxon>Agaricomycotina</taxon>
        <taxon>Agaricomycetes</taxon>
        <taxon>Agaricomycetidae</taxon>
        <taxon>Agaricales</taxon>
        <taxon>Pleurotineae</taxon>
        <taxon>Pleurotaceae</taxon>
        <taxon>Pleurotus</taxon>
    </lineage>
</organism>
<proteinExistence type="predicted"/>
<protein>
    <submittedName>
        <fullName evidence="1">Uncharacterized protein</fullName>
    </submittedName>
</protein>
<name>A0A9P5ZVS5_PLEER</name>
<gene>
    <name evidence="1" type="ORF">BDN71DRAFT_1393202</name>
</gene>